<dbReference type="InterPro" id="IPR012338">
    <property type="entry name" value="Beta-lactam/transpept-like"/>
</dbReference>
<evidence type="ECO:0000313" key="3">
    <source>
        <dbReference type="EMBL" id="MFC6177168.1"/>
    </source>
</evidence>
<name>A0ABW1RPK4_9LACO</name>
<evidence type="ECO:0000256" key="1">
    <source>
        <dbReference type="ARBA" id="ARBA00022801"/>
    </source>
</evidence>
<dbReference type="EC" id="3.-.-.-" evidence="3"/>
<dbReference type="InterPro" id="IPR001466">
    <property type="entry name" value="Beta-lactam-related"/>
</dbReference>
<dbReference type="Gene3D" id="3.40.710.10">
    <property type="entry name" value="DD-peptidase/beta-lactamase superfamily"/>
    <property type="match status" value="1"/>
</dbReference>
<evidence type="ECO:0000313" key="4">
    <source>
        <dbReference type="Proteomes" id="UP001596288"/>
    </source>
</evidence>
<dbReference type="PANTHER" id="PTHR43283">
    <property type="entry name" value="BETA-LACTAMASE-RELATED"/>
    <property type="match status" value="1"/>
</dbReference>
<gene>
    <name evidence="3" type="ORF">ACFQAV_09965</name>
</gene>
<dbReference type="EMBL" id="JBHSSF010000024">
    <property type="protein sequence ID" value="MFC6177168.1"/>
    <property type="molecule type" value="Genomic_DNA"/>
</dbReference>
<dbReference type="InterPro" id="IPR050789">
    <property type="entry name" value="Diverse_Enzym_Activities"/>
</dbReference>
<dbReference type="Pfam" id="PF00144">
    <property type="entry name" value="Beta-lactamase"/>
    <property type="match status" value="1"/>
</dbReference>
<feature type="domain" description="Beta-lactamase-related" evidence="2">
    <location>
        <begin position="8"/>
        <end position="324"/>
    </location>
</feature>
<organism evidence="3 4">
    <name type="scientific">Companilactobacillus huachuanensis</name>
    <dbReference type="NCBI Taxonomy" id="2559914"/>
    <lineage>
        <taxon>Bacteria</taxon>
        <taxon>Bacillati</taxon>
        <taxon>Bacillota</taxon>
        <taxon>Bacilli</taxon>
        <taxon>Lactobacillales</taxon>
        <taxon>Lactobacillaceae</taxon>
        <taxon>Companilactobacillus</taxon>
    </lineage>
</organism>
<dbReference type="GO" id="GO:0016787">
    <property type="term" value="F:hydrolase activity"/>
    <property type="evidence" value="ECO:0007669"/>
    <property type="project" value="UniProtKB-KW"/>
</dbReference>
<proteinExistence type="predicted"/>
<evidence type="ECO:0000259" key="2">
    <source>
        <dbReference type="Pfam" id="PF00144"/>
    </source>
</evidence>
<keyword evidence="4" id="KW-1185">Reference proteome</keyword>
<keyword evidence="1 3" id="KW-0378">Hydrolase</keyword>
<accession>A0ABW1RPK4</accession>
<sequence length="339" mass="38583">MIDNNEAIDNLIKNSVREMNIPGASYSLLSEDEISTHYIGYQENMPNRTPLRPGMLYDLASLTKVVGTTTRILQLVEQGQIKLTDHLDKYIPDTTFGEVTIKELLMHSSGLPADIKNKHDMNQSQLIGAIKNSKLINESGKKILYSDIGYILLGFIIEIIDGNLSESLRQNVFLPMDMIHTTYKPNATTKELIVPTEYQKSRGGLLRGEVSDYKAFSLNGVSGHAGLFSSLNDMNKFVQMYLHNGEFNHKRILDSKTINLFSKNYQDGRTLGWKQWNPKHLELWHTGFTGTSIALDLEQKRGFVCLTNRVYPNRQDKKWLDTRRLAIGLFFNRPEVIGQ</sequence>
<dbReference type="PANTHER" id="PTHR43283:SF11">
    <property type="entry name" value="BETA-LACTAMASE-RELATED DOMAIN-CONTAINING PROTEIN"/>
    <property type="match status" value="1"/>
</dbReference>
<dbReference type="Proteomes" id="UP001596288">
    <property type="component" value="Unassembled WGS sequence"/>
</dbReference>
<protein>
    <submittedName>
        <fullName evidence="3">Serine hydrolase domain-containing protein</fullName>
        <ecNumber evidence="3">3.-.-.-</ecNumber>
    </submittedName>
</protein>
<reference evidence="4" key="1">
    <citation type="journal article" date="2019" name="Int. J. Syst. Evol. Microbiol.">
        <title>The Global Catalogue of Microorganisms (GCM) 10K type strain sequencing project: providing services to taxonomists for standard genome sequencing and annotation.</title>
        <authorList>
            <consortium name="The Broad Institute Genomics Platform"/>
            <consortium name="The Broad Institute Genome Sequencing Center for Infectious Disease"/>
            <person name="Wu L."/>
            <person name="Ma J."/>
        </authorList>
    </citation>
    <scope>NUCLEOTIDE SEQUENCE [LARGE SCALE GENOMIC DNA]</scope>
    <source>
        <strain evidence="4">CCM 8927</strain>
    </source>
</reference>
<dbReference type="RefSeq" id="WP_137612216.1">
    <property type="nucleotide sequence ID" value="NZ_BJDF01000020.1"/>
</dbReference>
<comment type="caution">
    <text evidence="3">The sequence shown here is derived from an EMBL/GenBank/DDBJ whole genome shotgun (WGS) entry which is preliminary data.</text>
</comment>
<dbReference type="SUPFAM" id="SSF56601">
    <property type="entry name" value="beta-lactamase/transpeptidase-like"/>
    <property type="match status" value="1"/>
</dbReference>